<evidence type="ECO:0000313" key="4">
    <source>
        <dbReference type="Proteomes" id="UP001500191"/>
    </source>
</evidence>
<feature type="coiled-coil region" evidence="1">
    <location>
        <begin position="277"/>
        <end position="304"/>
    </location>
</feature>
<dbReference type="SUPFAM" id="SSF49464">
    <property type="entry name" value="Carboxypeptidase regulatory domain-like"/>
    <property type="match status" value="1"/>
</dbReference>
<keyword evidence="4" id="KW-1185">Reference proteome</keyword>
<dbReference type="RefSeq" id="WP_343759978.1">
    <property type="nucleotide sequence ID" value="NZ_BAAADB010000029.1"/>
</dbReference>
<feature type="region of interest" description="Disordered" evidence="2">
    <location>
        <begin position="511"/>
        <end position="705"/>
    </location>
</feature>
<feature type="compositionally biased region" description="Low complexity" evidence="2">
    <location>
        <begin position="541"/>
        <end position="573"/>
    </location>
</feature>
<comment type="caution">
    <text evidence="3">The sequence shown here is derived from an EMBL/GenBank/DDBJ whole genome shotgun (WGS) entry which is preliminary data.</text>
</comment>
<feature type="region of interest" description="Disordered" evidence="2">
    <location>
        <begin position="103"/>
        <end position="128"/>
    </location>
</feature>
<evidence type="ECO:0008006" key="5">
    <source>
        <dbReference type="Google" id="ProtNLM"/>
    </source>
</evidence>
<feature type="compositionally biased region" description="Pro residues" evidence="2">
    <location>
        <begin position="574"/>
        <end position="586"/>
    </location>
</feature>
<feature type="compositionally biased region" description="Low complexity" evidence="2">
    <location>
        <begin position="611"/>
        <end position="632"/>
    </location>
</feature>
<evidence type="ECO:0000256" key="2">
    <source>
        <dbReference type="SAM" id="MobiDB-lite"/>
    </source>
</evidence>
<feature type="compositionally biased region" description="Pro residues" evidence="2">
    <location>
        <begin position="454"/>
        <end position="468"/>
    </location>
</feature>
<proteinExistence type="predicted"/>
<feature type="compositionally biased region" description="Low complexity" evidence="2">
    <location>
        <begin position="662"/>
        <end position="680"/>
    </location>
</feature>
<protein>
    <recommendedName>
        <fullName evidence="5">Carboxypeptidase regulatory-like domain-containing protein</fullName>
    </recommendedName>
</protein>
<evidence type="ECO:0000256" key="1">
    <source>
        <dbReference type="SAM" id="Coils"/>
    </source>
</evidence>
<accession>A0ABN1CGB5</accession>
<gene>
    <name evidence="3" type="ORF">GCM10008937_27600</name>
</gene>
<feature type="compositionally biased region" description="Pro residues" evidence="2">
    <location>
        <begin position="633"/>
        <end position="661"/>
    </location>
</feature>
<keyword evidence="1" id="KW-0175">Coiled coil</keyword>
<organism evidence="3 4">
    <name type="scientific">Deinococcus depolymerans</name>
    <dbReference type="NCBI Taxonomy" id="392408"/>
    <lineage>
        <taxon>Bacteria</taxon>
        <taxon>Thermotogati</taxon>
        <taxon>Deinococcota</taxon>
        <taxon>Deinococci</taxon>
        <taxon>Deinococcales</taxon>
        <taxon>Deinococcaceae</taxon>
        <taxon>Deinococcus</taxon>
    </lineage>
</organism>
<reference evidence="3 4" key="1">
    <citation type="journal article" date="2019" name="Int. J. Syst. Evol. Microbiol.">
        <title>The Global Catalogue of Microorganisms (GCM) 10K type strain sequencing project: providing services to taxonomists for standard genome sequencing and annotation.</title>
        <authorList>
            <consortium name="The Broad Institute Genomics Platform"/>
            <consortium name="The Broad Institute Genome Sequencing Center for Infectious Disease"/>
            <person name="Wu L."/>
            <person name="Ma J."/>
        </authorList>
    </citation>
    <scope>NUCLEOTIDE SEQUENCE [LARGE SCALE GENOMIC DNA]</scope>
    <source>
        <strain evidence="3 4">JCM 14368</strain>
    </source>
</reference>
<dbReference type="EMBL" id="BAAADB010000029">
    <property type="protein sequence ID" value="GAA0518517.1"/>
    <property type="molecule type" value="Genomic_DNA"/>
</dbReference>
<dbReference type="InterPro" id="IPR008969">
    <property type="entry name" value="CarboxyPept-like_regulatory"/>
</dbReference>
<feature type="compositionally biased region" description="Pro residues" evidence="2">
    <location>
        <begin position="681"/>
        <end position="692"/>
    </location>
</feature>
<feature type="compositionally biased region" description="Low complexity" evidence="2">
    <location>
        <begin position="587"/>
        <end position="604"/>
    </location>
</feature>
<dbReference type="Proteomes" id="UP001500191">
    <property type="component" value="Unassembled WGS sequence"/>
</dbReference>
<feature type="compositionally biased region" description="Low complexity" evidence="2">
    <location>
        <begin position="413"/>
        <end position="449"/>
    </location>
</feature>
<feature type="region of interest" description="Disordered" evidence="2">
    <location>
        <begin position="360"/>
        <end position="492"/>
    </location>
</feature>
<sequence length="705" mass="72057">MNADLRGRVFTGPGPLHPTLTEARVGAIERVLRAAPHLWALLNVTLPGPDARPVHALLLGPGGADLIDLGGDLPGTLAAAARLRRLLPAPAPVTVTLLQADRAHPADPHPADPHPEQVPDGDPDALAGALHASLLPDGPLDPADVIARLDGRPARLAFLQGQVLSALEGQGVPGVQVWVQAGGQTLNTVTDADGSYALSADQGQELEIGFVPPLRYRAPDTLRLHPDAPHLSVEATRLPERASRLSEDDIRGVMMQAMQARLEAQLARDPQAWTDPARQLGAVIEDLRGQLRSASQQVTERQQEEPGSGATLAVQVRHAADRQLLTAQAQDLGRALADLDGAAGEPQQAAVQRAIDTLTRVTASRSSERRRTAPPPARPASLQPRLPMPLPENAPPLRTVPFTDTATRPEPVGAVPDGPAADAGSPAALRDAAETAPAPPDTASSGPDDVSLTPPAPVTRPDPRPAPVSPSVTPEPARPAATPRRSGPLPWVAGGLLGVAIIAGLILGGRDSRAPTAAPAQPDSPVTAAPTTPAPTPPTASAPVARPAPRVAVTVTETPLAAPAPPRVTVTSPAPTPPTPPAPATAPQPSTAARPSPARSAGEAPARRTPRVTPAATAPASRRAAPASTNRPPKTPEPVTPAPDLPFIAPPLPASTPPEAPATPSAVPTDTPGTDAAGPPDLTPTTPPPPALSPVSIPATPPSRP</sequence>
<feature type="compositionally biased region" description="Basic and acidic residues" evidence="2">
    <location>
        <begin position="103"/>
        <end position="117"/>
    </location>
</feature>
<evidence type="ECO:0000313" key="3">
    <source>
        <dbReference type="EMBL" id="GAA0518517.1"/>
    </source>
</evidence>
<name>A0ABN1CGB5_9DEIO</name>